<sequence>MEIEVRIALRRSHNYKKNSVSWVGWGWGISYIHMDHIRFFDNYIISSQLSCSMLSSNLLL</sequence>
<evidence type="ECO:0000313" key="2">
    <source>
        <dbReference type="Proteomes" id="UP000607653"/>
    </source>
</evidence>
<keyword evidence="2" id="KW-1185">Reference proteome</keyword>
<dbReference type="AlphaFoldDB" id="A0A822Y532"/>
<gene>
    <name evidence="1" type="ORF">HUJ06_027613</name>
</gene>
<evidence type="ECO:0000313" key="1">
    <source>
        <dbReference type="EMBL" id="DAD26145.1"/>
    </source>
</evidence>
<reference evidence="1 2" key="1">
    <citation type="journal article" date="2020" name="Mol. Biol. Evol.">
        <title>Distinct Expression and Methylation Patterns for Genes with Different Fates following a Single Whole-Genome Duplication in Flowering Plants.</title>
        <authorList>
            <person name="Shi T."/>
            <person name="Rahmani R.S."/>
            <person name="Gugger P.F."/>
            <person name="Wang M."/>
            <person name="Li H."/>
            <person name="Zhang Y."/>
            <person name="Li Z."/>
            <person name="Wang Q."/>
            <person name="Van de Peer Y."/>
            <person name="Marchal K."/>
            <person name="Chen J."/>
        </authorList>
    </citation>
    <scope>NUCLEOTIDE SEQUENCE [LARGE SCALE GENOMIC DNA]</scope>
    <source>
        <tissue evidence="1">Leaf</tissue>
    </source>
</reference>
<comment type="caution">
    <text evidence="1">The sequence shown here is derived from an EMBL/GenBank/DDBJ whole genome shotgun (WGS) entry which is preliminary data.</text>
</comment>
<accession>A0A822Y532</accession>
<name>A0A822Y532_NELNU</name>
<dbReference type="EMBL" id="DUZY01000002">
    <property type="protein sequence ID" value="DAD26145.1"/>
    <property type="molecule type" value="Genomic_DNA"/>
</dbReference>
<protein>
    <submittedName>
        <fullName evidence="1">Uncharacterized protein</fullName>
    </submittedName>
</protein>
<dbReference type="Proteomes" id="UP000607653">
    <property type="component" value="Unassembled WGS sequence"/>
</dbReference>
<proteinExistence type="predicted"/>
<organism evidence="1 2">
    <name type="scientific">Nelumbo nucifera</name>
    <name type="common">Sacred lotus</name>
    <dbReference type="NCBI Taxonomy" id="4432"/>
    <lineage>
        <taxon>Eukaryota</taxon>
        <taxon>Viridiplantae</taxon>
        <taxon>Streptophyta</taxon>
        <taxon>Embryophyta</taxon>
        <taxon>Tracheophyta</taxon>
        <taxon>Spermatophyta</taxon>
        <taxon>Magnoliopsida</taxon>
        <taxon>Proteales</taxon>
        <taxon>Nelumbonaceae</taxon>
        <taxon>Nelumbo</taxon>
    </lineage>
</organism>